<evidence type="ECO:0000313" key="2">
    <source>
        <dbReference type="Proteomes" id="UP000054217"/>
    </source>
</evidence>
<accession>A0A0C3NZC9</accession>
<keyword evidence="2" id="KW-1185">Reference proteome</keyword>
<dbReference type="EMBL" id="KN831994">
    <property type="protein sequence ID" value="KIO00651.1"/>
    <property type="molecule type" value="Genomic_DNA"/>
</dbReference>
<proteinExistence type="predicted"/>
<dbReference type="AlphaFoldDB" id="A0A0C3NZC9"/>
<dbReference type="InParanoid" id="A0A0C3NZC9"/>
<organism evidence="1 2">
    <name type="scientific">Pisolithus tinctorius Marx 270</name>
    <dbReference type="NCBI Taxonomy" id="870435"/>
    <lineage>
        <taxon>Eukaryota</taxon>
        <taxon>Fungi</taxon>
        <taxon>Dikarya</taxon>
        <taxon>Basidiomycota</taxon>
        <taxon>Agaricomycotina</taxon>
        <taxon>Agaricomycetes</taxon>
        <taxon>Agaricomycetidae</taxon>
        <taxon>Boletales</taxon>
        <taxon>Sclerodermatineae</taxon>
        <taxon>Pisolithaceae</taxon>
        <taxon>Pisolithus</taxon>
    </lineage>
</organism>
<evidence type="ECO:0000313" key="1">
    <source>
        <dbReference type="EMBL" id="KIO00651.1"/>
    </source>
</evidence>
<sequence>MRVHVGLLLINRSKFQPKLCIAYLSHDSAPHPNHCSGHLSTARNEEWSQYRSDTLSSSPTIEFYGPGSWRAFEALRHNIDLANPCMTSCDPVGGKSSSFAALSFCVALLRRNFGTCAARHHHDHRVTHSVMFVWCYMRAQVHDTRSLCLRWMPGSLSHSVEDRSRWTAPAEVGLSP</sequence>
<reference evidence="2" key="2">
    <citation type="submission" date="2015-01" db="EMBL/GenBank/DDBJ databases">
        <title>Evolutionary Origins and Diversification of the Mycorrhizal Mutualists.</title>
        <authorList>
            <consortium name="DOE Joint Genome Institute"/>
            <consortium name="Mycorrhizal Genomics Consortium"/>
            <person name="Kohler A."/>
            <person name="Kuo A."/>
            <person name="Nagy L.G."/>
            <person name="Floudas D."/>
            <person name="Copeland A."/>
            <person name="Barry K.W."/>
            <person name="Cichocki N."/>
            <person name="Veneault-Fourrey C."/>
            <person name="LaButti K."/>
            <person name="Lindquist E.A."/>
            <person name="Lipzen A."/>
            <person name="Lundell T."/>
            <person name="Morin E."/>
            <person name="Murat C."/>
            <person name="Riley R."/>
            <person name="Ohm R."/>
            <person name="Sun H."/>
            <person name="Tunlid A."/>
            <person name="Henrissat B."/>
            <person name="Grigoriev I.V."/>
            <person name="Hibbett D.S."/>
            <person name="Martin F."/>
        </authorList>
    </citation>
    <scope>NUCLEOTIDE SEQUENCE [LARGE SCALE GENOMIC DNA]</scope>
    <source>
        <strain evidence="2">Marx 270</strain>
    </source>
</reference>
<protein>
    <submittedName>
        <fullName evidence="1">Uncharacterized protein</fullName>
    </submittedName>
</protein>
<name>A0A0C3NZC9_PISTI</name>
<reference evidence="1 2" key="1">
    <citation type="submission" date="2014-04" db="EMBL/GenBank/DDBJ databases">
        <authorList>
            <consortium name="DOE Joint Genome Institute"/>
            <person name="Kuo A."/>
            <person name="Kohler A."/>
            <person name="Costa M.D."/>
            <person name="Nagy L.G."/>
            <person name="Floudas D."/>
            <person name="Copeland A."/>
            <person name="Barry K.W."/>
            <person name="Cichocki N."/>
            <person name="Veneault-Fourrey C."/>
            <person name="LaButti K."/>
            <person name="Lindquist E.A."/>
            <person name="Lipzen A."/>
            <person name="Lundell T."/>
            <person name="Morin E."/>
            <person name="Murat C."/>
            <person name="Sun H."/>
            <person name="Tunlid A."/>
            <person name="Henrissat B."/>
            <person name="Grigoriev I.V."/>
            <person name="Hibbett D.S."/>
            <person name="Martin F."/>
            <person name="Nordberg H.P."/>
            <person name="Cantor M.N."/>
            <person name="Hua S.X."/>
        </authorList>
    </citation>
    <scope>NUCLEOTIDE SEQUENCE [LARGE SCALE GENOMIC DNA]</scope>
    <source>
        <strain evidence="1 2">Marx 270</strain>
    </source>
</reference>
<dbReference type="Proteomes" id="UP000054217">
    <property type="component" value="Unassembled WGS sequence"/>
</dbReference>
<dbReference type="HOGENOM" id="CLU_1525788_0_0_1"/>
<gene>
    <name evidence="1" type="ORF">M404DRAFT_755984</name>
</gene>